<dbReference type="Pfam" id="PF06686">
    <property type="entry name" value="SpoIIIAC"/>
    <property type="match status" value="2"/>
</dbReference>
<feature type="transmembrane region" description="Helical" evidence="1">
    <location>
        <begin position="6"/>
        <end position="22"/>
    </location>
</feature>
<dbReference type="NCBIfam" id="TIGR02849">
    <property type="entry name" value="spore_III_AD"/>
    <property type="match status" value="1"/>
</dbReference>
<dbReference type="EMBL" id="PDBW01000001">
    <property type="protein sequence ID" value="PFH02658.1"/>
    <property type="molecule type" value="Genomic_DNA"/>
</dbReference>
<protein>
    <submittedName>
        <fullName evidence="2">Stage III sporulation protein AD</fullName>
    </submittedName>
</protein>
<reference evidence="2 3" key="1">
    <citation type="submission" date="2017-09" db="EMBL/GenBank/DDBJ databases">
        <title>Evaluation of Pacific Biosciences Sequencing Technology to Finishing C. thermocellum Genome Sequences.</title>
        <authorList>
            <person name="Brown S."/>
        </authorList>
    </citation>
    <scope>NUCLEOTIDE SEQUENCE [LARGE SCALE GENOMIC DNA]</scope>
    <source>
        <strain evidence="2 3">AD2</strain>
    </source>
</reference>
<gene>
    <name evidence="2" type="ORF">M972_111443</name>
</gene>
<comment type="caution">
    <text evidence="2">The sequence shown here is derived from an EMBL/GenBank/DDBJ whole genome shotgun (WGS) entry which is preliminary data.</text>
</comment>
<dbReference type="Proteomes" id="UP000223596">
    <property type="component" value="Unassembled WGS sequence"/>
</dbReference>
<evidence type="ECO:0000256" key="1">
    <source>
        <dbReference type="SAM" id="Phobius"/>
    </source>
</evidence>
<proteinExistence type="predicted"/>
<dbReference type="InterPro" id="IPR025664">
    <property type="entry name" value="Spore_III_AC/AD"/>
</dbReference>
<keyword evidence="1" id="KW-0472">Membrane</keyword>
<evidence type="ECO:0000313" key="3">
    <source>
        <dbReference type="Proteomes" id="UP000223596"/>
    </source>
</evidence>
<accession>A0AB36TFT6</accession>
<dbReference type="RefSeq" id="WP_003518773.1">
    <property type="nucleotide sequence ID" value="NZ_CP013828.1"/>
</dbReference>
<feature type="transmembrane region" description="Helical" evidence="1">
    <location>
        <begin position="106"/>
        <end position="127"/>
    </location>
</feature>
<keyword evidence="1" id="KW-1133">Transmembrane helix</keyword>
<dbReference type="InterPro" id="IPR014211">
    <property type="entry name" value="Spore_III_AD"/>
</dbReference>
<dbReference type="GeneID" id="35803148"/>
<organism evidence="2 3">
    <name type="scientific">Acetivibrio thermocellus AD2</name>
    <dbReference type="NCBI Taxonomy" id="1138384"/>
    <lineage>
        <taxon>Bacteria</taxon>
        <taxon>Bacillati</taxon>
        <taxon>Bacillota</taxon>
        <taxon>Clostridia</taxon>
        <taxon>Eubacteriales</taxon>
        <taxon>Oscillospiraceae</taxon>
        <taxon>Acetivibrio</taxon>
    </lineage>
</organism>
<feature type="transmembrane region" description="Helical" evidence="1">
    <location>
        <begin position="34"/>
        <end position="54"/>
    </location>
</feature>
<evidence type="ECO:0000313" key="2">
    <source>
        <dbReference type="EMBL" id="PFH02658.1"/>
    </source>
</evidence>
<feature type="transmembrane region" description="Helical" evidence="1">
    <location>
        <begin position="66"/>
        <end position="85"/>
    </location>
</feature>
<keyword evidence="1" id="KW-0812">Transmembrane</keyword>
<name>A0AB36TFT6_ACETH</name>
<dbReference type="AlphaFoldDB" id="A0AB36TFT6"/>
<sequence length="129" mass="13741">MEIFQIIGLALVATVIALLLKAHRPEMALQISLVTGIIIFLVILGKITAVVDLLSSYAEKVNIDMVYINTLLKIVGIAYIAEFGAEVCRDAGEGAIASKVELAGKVIIVVMAVPIITSLLDLIISILPQ</sequence>